<dbReference type="RefSeq" id="WP_389360864.1">
    <property type="nucleotide sequence ID" value="NZ_JBIACK010000004.1"/>
</dbReference>
<evidence type="ECO:0000313" key="1">
    <source>
        <dbReference type="EMBL" id="MFE8701070.1"/>
    </source>
</evidence>
<gene>
    <name evidence="1" type="ORF">ACFYKX_10735</name>
</gene>
<keyword evidence="2" id="KW-1185">Reference proteome</keyword>
<name>A0ABW6KDV0_9BACI</name>
<proteinExistence type="predicted"/>
<dbReference type="Proteomes" id="UP001601059">
    <property type="component" value="Unassembled WGS sequence"/>
</dbReference>
<dbReference type="EMBL" id="JBIACK010000004">
    <property type="protein sequence ID" value="MFE8701070.1"/>
    <property type="molecule type" value="Genomic_DNA"/>
</dbReference>
<protein>
    <submittedName>
        <fullName evidence="1">Uncharacterized protein</fullName>
    </submittedName>
</protein>
<reference evidence="1 2" key="1">
    <citation type="submission" date="2024-08" db="EMBL/GenBank/DDBJ databases">
        <title>Two novel Cytobacillus novel species.</title>
        <authorList>
            <person name="Liu G."/>
        </authorList>
    </citation>
    <scope>NUCLEOTIDE SEQUENCE [LARGE SCALE GENOMIC DNA]</scope>
    <source>
        <strain evidence="1 2">FJAT-54145</strain>
    </source>
</reference>
<comment type="caution">
    <text evidence="1">The sequence shown here is derived from an EMBL/GenBank/DDBJ whole genome shotgun (WGS) entry which is preliminary data.</text>
</comment>
<organism evidence="1 2">
    <name type="scientific">Cytobacillus spartinae</name>
    <dbReference type="NCBI Taxonomy" id="3299023"/>
    <lineage>
        <taxon>Bacteria</taxon>
        <taxon>Bacillati</taxon>
        <taxon>Bacillota</taxon>
        <taxon>Bacilli</taxon>
        <taxon>Bacillales</taxon>
        <taxon>Bacillaceae</taxon>
        <taxon>Cytobacillus</taxon>
    </lineage>
</organism>
<evidence type="ECO:0000313" key="2">
    <source>
        <dbReference type="Proteomes" id="UP001601059"/>
    </source>
</evidence>
<accession>A0ABW6KDV0</accession>
<sequence length="102" mass="11526">MTKAKEKRKQIIEALLSNGYQANEAYLANWRPDYIMDPRTGETTLGENYLIHKDGSTAITVKKSVLTVHQESRGFCKGISMQLNHIEMTPQGLKSGKILLLY</sequence>